<evidence type="ECO:0000256" key="2">
    <source>
        <dbReference type="SAM" id="SignalP"/>
    </source>
</evidence>
<proteinExistence type="predicted"/>
<dbReference type="Proteomes" id="UP000635384">
    <property type="component" value="Unassembled WGS sequence"/>
</dbReference>
<dbReference type="Gene3D" id="3.30.1460.10">
    <property type="match status" value="1"/>
</dbReference>
<accession>A0ABR8KNW3</accession>
<feature type="chain" id="PRO_5045675615" evidence="2">
    <location>
        <begin position="28"/>
        <end position="209"/>
    </location>
</feature>
<protein>
    <submittedName>
        <fullName evidence="3">Uncharacterized protein</fullName>
    </submittedName>
</protein>
<name>A0ABR8KNW3_9SPHN</name>
<evidence type="ECO:0000313" key="4">
    <source>
        <dbReference type="Proteomes" id="UP000635384"/>
    </source>
</evidence>
<dbReference type="SUPFAM" id="SSF69635">
    <property type="entry name" value="Type III secretory system chaperone-like"/>
    <property type="match status" value="1"/>
</dbReference>
<evidence type="ECO:0000313" key="3">
    <source>
        <dbReference type="EMBL" id="MBD2840920.1"/>
    </source>
</evidence>
<sequence>MLARSPRRLSFGVLAAGAAISLPLALAAQDDGAPPPDADQQEAAPESGELAPEAKAALDRMSEVIAALDGDAQRTGNNWQFKVEERMIVVVTDTDADRMRIITPIAAASELPEGAMERLMQANFDTALDARYAIGQGLVWGAFVHPLDSLTTRDFASGILQTKSLADTFGTTFSSGVLNYGGGDSGAIIERQLNDLLEELDERQRRDAI</sequence>
<dbReference type="RefSeq" id="WP_190786501.1">
    <property type="nucleotide sequence ID" value="NZ_JACXLC010000001.1"/>
</dbReference>
<feature type="region of interest" description="Disordered" evidence="1">
    <location>
        <begin position="27"/>
        <end position="48"/>
    </location>
</feature>
<comment type="caution">
    <text evidence="3">The sequence shown here is derived from an EMBL/GenBank/DDBJ whole genome shotgun (WGS) entry which is preliminary data.</text>
</comment>
<organism evidence="3 4">
    <name type="scientific">Erythrobacter rubeus</name>
    <dbReference type="NCBI Taxonomy" id="2760803"/>
    <lineage>
        <taxon>Bacteria</taxon>
        <taxon>Pseudomonadati</taxon>
        <taxon>Pseudomonadota</taxon>
        <taxon>Alphaproteobacteria</taxon>
        <taxon>Sphingomonadales</taxon>
        <taxon>Erythrobacteraceae</taxon>
        <taxon>Erythrobacter/Porphyrobacter group</taxon>
        <taxon>Erythrobacter</taxon>
    </lineage>
</organism>
<keyword evidence="4" id="KW-1185">Reference proteome</keyword>
<evidence type="ECO:0000256" key="1">
    <source>
        <dbReference type="SAM" id="MobiDB-lite"/>
    </source>
</evidence>
<keyword evidence="2" id="KW-0732">Signal</keyword>
<feature type="signal peptide" evidence="2">
    <location>
        <begin position="1"/>
        <end position="27"/>
    </location>
</feature>
<dbReference type="EMBL" id="JACXLC010000001">
    <property type="protein sequence ID" value="MBD2840920.1"/>
    <property type="molecule type" value="Genomic_DNA"/>
</dbReference>
<gene>
    <name evidence="3" type="ORF">IB285_01475</name>
</gene>
<reference evidence="3 4" key="1">
    <citation type="submission" date="2020-09" db="EMBL/GenBank/DDBJ databases">
        <authorList>
            <person name="Yoon J.-W."/>
        </authorList>
    </citation>
    <scope>NUCLEOTIDE SEQUENCE [LARGE SCALE GENOMIC DNA]</scope>
    <source>
        <strain evidence="3 4">KMU-140</strain>
    </source>
</reference>